<dbReference type="InterPro" id="IPR018200">
    <property type="entry name" value="USP_CS"/>
</dbReference>
<protein>
    <recommendedName>
        <fullName evidence="3">ubiquitinyl hydrolase 1</fullName>
        <ecNumber evidence="3">3.4.19.12</ecNumber>
    </recommendedName>
</protein>
<evidence type="ECO:0000256" key="3">
    <source>
        <dbReference type="ARBA" id="ARBA00012759"/>
    </source>
</evidence>
<evidence type="ECO:0000256" key="8">
    <source>
        <dbReference type="SAM" id="MobiDB-lite"/>
    </source>
</evidence>
<dbReference type="OrthoDB" id="3787839at2759"/>
<feature type="region of interest" description="Disordered" evidence="8">
    <location>
        <begin position="1"/>
        <end position="102"/>
    </location>
</feature>
<comment type="similarity">
    <text evidence="2">Belongs to the peptidase C19 family.</text>
</comment>
<proteinExistence type="inferred from homology"/>
<evidence type="ECO:0000313" key="10">
    <source>
        <dbReference type="EMBL" id="KAF2443808.1"/>
    </source>
</evidence>
<dbReference type="PANTHER" id="PTHR24006:SF758">
    <property type="entry name" value="UBIQUITIN CARBOXYL-TERMINAL HYDROLASE 36"/>
    <property type="match status" value="1"/>
</dbReference>
<accession>A0A9P4PIK6</accession>
<feature type="region of interest" description="Disordered" evidence="8">
    <location>
        <begin position="462"/>
        <end position="481"/>
    </location>
</feature>
<feature type="compositionally biased region" description="Basic and acidic residues" evidence="8">
    <location>
        <begin position="66"/>
        <end position="80"/>
    </location>
</feature>
<comment type="catalytic activity">
    <reaction evidence="1">
        <text>Thiol-dependent hydrolysis of ester, thioester, amide, peptide and isopeptide bonds formed by the C-terminal Gly of ubiquitin (a 76-residue protein attached to proteins as an intracellular targeting signal).</text>
        <dbReference type="EC" id="3.4.19.12"/>
    </reaction>
</comment>
<dbReference type="GO" id="GO:0005829">
    <property type="term" value="C:cytosol"/>
    <property type="evidence" value="ECO:0007669"/>
    <property type="project" value="TreeGrafter"/>
</dbReference>
<dbReference type="CDD" id="cd02257">
    <property type="entry name" value="Peptidase_C19"/>
    <property type="match status" value="1"/>
</dbReference>
<evidence type="ECO:0000256" key="5">
    <source>
        <dbReference type="ARBA" id="ARBA00022786"/>
    </source>
</evidence>
<name>A0A9P4PIK6_9PLEO</name>
<evidence type="ECO:0000256" key="1">
    <source>
        <dbReference type="ARBA" id="ARBA00000707"/>
    </source>
</evidence>
<keyword evidence="4" id="KW-0645">Protease</keyword>
<dbReference type="Proteomes" id="UP000799764">
    <property type="component" value="Unassembled WGS sequence"/>
</dbReference>
<feature type="compositionally biased region" description="Low complexity" evidence="8">
    <location>
        <begin position="39"/>
        <end position="49"/>
    </location>
</feature>
<dbReference type="AlphaFoldDB" id="A0A9P4PIK6"/>
<dbReference type="EMBL" id="MU001502">
    <property type="protein sequence ID" value="KAF2443808.1"/>
    <property type="molecule type" value="Genomic_DNA"/>
</dbReference>
<dbReference type="PROSITE" id="PS00973">
    <property type="entry name" value="USP_2"/>
    <property type="match status" value="1"/>
</dbReference>
<dbReference type="GO" id="GO:0016579">
    <property type="term" value="P:protein deubiquitination"/>
    <property type="evidence" value="ECO:0007669"/>
    <property type="project" value="InterPro"/>
</dbReference>
<dbReference type="Gene3D" id="3.90.70.10">
    <property type="entry name" value="Cysteine proteinases"/>
    <property type="match status" value="1"/>
</dbReference>
<evidence type="ECO:0000256" key="2">
    <source>
        <dbReference type="ARBA" id="ARBA00009085"/>
    </source>
</evidence>
<dbReference type="InterPro" id="IPR028889">
    <property type="entry name" value="USP"/>
</dbReference>
<keyword evidence="11" id="KW-1185">Reference proteome</keyword>
<evidence type="ECO:0000256" key="4">
    <source>
        <dbReference type="ARBA" id="ARBA00022670"/>
    </source>
</evidence>
<sequence length="481" mass="53996">MARYRGGKSNGTSRNGARRRRVADTSTSTIQSRVDRATRTGGRSTRSTGNRFLFPIDGTGRSAMQTERDDISRDMRKDWLPADLNLGANNQPAPRPNLRPRGIENPDNHCYWNSILQTFMQMPQFLHWIRGHVPTISCAPIWNPGAKDHDRRYLQGPCVCCNMKAFAEEYWGPINPQIPIPHTSPSLEDIKTASFQNITMTGGGVPKFHRSRQEDAQEALVFLLNVLNDYDLRTEQFDAMFRLFLVPFHTCPVCGEEKEKEPNTDTGLIVTIDAVNNITVEDAIHDKFEKDPGPPSQCNSETCNGANTDKIQVWVIRAAPRILSITLNVFGWDPATGHATKTVHPLRIGEELDLTRYQEVKGVPLTYRLSAVVSHRGRTANSGHYVASVRSQGVNPLYNINDSSVRRINRARFSANPQAPPNTKSRFQAYILTYIRDEGPLERFLESKKRAVDILKIDRGPLLEQGDEDGNQEGNVGVHVA</sequence>
<keyword evidence="7" id="KW-0788">Thiol protease</keyword>
<keyword evidence="5" id="KW-0833">Ubl conjugation pathway</keyword>
<dbReference type="GO" id="GO:0004843">
    <property type="term" value="F:cysteine-type deubiquitinase activity"/>
    <property type="evidence" value="ECO:0007669"/>
    <property type="project" value="UniProtKB-EC"/>
</dbReference>
<dbReference type="InterPro" id="IPR001394">
    <property type="entry name" value="Peptidase_C19_UCH"/>
</dbReference>
<dbReference type="InterPro" id="IPR038765">
    <property type="entry name" value="Papain-like_cys_pep_sf"/>
</dbReference>
<dbReference type="SUPFAM" id="SSF54001">
    <property type="entry name" value="Cysteine proteinases"/>
    <property type="match status" value="1"/>
</dbReference>
<dbReference type="PROSITE" id="PS50235">
    <property type="entry name" value="USP_3"/>
    <property type="match status" value="1"/>
</dbReference>
<evidence type="ECO:0000256" key="6">
    <source>
        <dbReference type="ARBA" id="ARBA00022801"/>
    </source>
</evidence>
<dbReference type="GO" id="GO:0005634">
    <property type="term" value="C:nucleus"/>
    <property type="evidence" value="ECO:0007669"/>
    <property type="project" value="TreeGrafter"/>
</dbReference>
<evidence type="ECO:0000259" key="9">
    <source>
        <dbReference type="PROSITE" id="PS50235"/>
    </source>
</evidence>
<dbReference type="InterPro" id="IPR050164">
    <property type="entry name" value="Peptidase_C19"/>
</dbReference>
<comment type="caution">
    <text evidence="10">The sequence shown here is derived from an EMBL/GenBank/DDBJ whole genome shotgun (WGS) entry which is preliminary data.</text>
</comment>
<dbReference type="GO" id="GO:0006508">
    <property type="term" value="P:proteolysis"/>
    <property type="evidence" value="ECO:0007669"/>
    <property type="project" value="UniProtKB-KW"/>
</dbReference>
<organism evidence="10 11">
    <name type="scientific">Karstenula rhodostoma CBS 690.94</name>
    <dbReference type="NCBI Taxonomy" id="1392251"/>
    <lineage>
        <taxon>Eukaryota</taxon>
        <taxon>Fungi</taxon>
        <taxon>Dikarya</taxon>
        <taxon>Ascomycota</taxon>
        <taxon>Pezizomycotina</taxon>
        <taxon>Dothideomycetes</taxon>
        <taxon>Pleosporomycetidae</taxon>
        <taxon>Pleosporales</taxon>
        <taxon>Massarineae</taxon>
        <taxon>Didymosphaeriaceae</taxon>
        <taxon>Karstenula</taxon>
    </lineage>
</organism>
<reference evidence="10" key="1">
    <citation type="journal article" date="2020" name="Stud. Mycol.">
        <title>101 Dothideomycetes genomes: a test case for predicting lifestyles and emergence of pathogens.</title>
        <authorList>
            <person name="Haridas S."/>
            <person name="Albert R."/>
            <person name="Binder M."/>
            <person name="Bloem J."/>
            <person name="Labutti K."/>
            <person name="Salamov A."/>
            <person name="Andreopoulos B."/>
            <person name="Baker S."/>
            <person name="Barry K."/>
            <person name="Bills G."/>
            <person name="Bluhm B."/>
            <person name="Cannon C."/>
            <person name="Castanera R."/>
            <person name="Culley D."/>
            <person name="Daum C."/>
            <person name="Ezra D."/>
            <person name="Gonzalez J."/>
            <person name="Henrissat B."/>
            <person name="Kuo A."/>
            <person name="Liang C."/>
            <person name="Lipzen A."/>
            <person name="Lutzoni F."/>
            <person name="Magnuson J."/>
            <person name="Mondo S."/>
            <person name="Nolan M."/>
            <person name="Ohm R."/>
            <person name="Pangilinan J."/>
            <person name="Park H.-J."/>
            <person name="Ramirez L."/>
            <person name="Alfaro M."/>
            <person name="Sun H."/>
            <person name="Tritt A."/>
            <person name="Yoshinaga Y."/>
            <person name="Zwiers L.-H."/>
            <person name="Turgeon B."/>
            <person name="Goodwin S."/>
            <person name="Spatafora J."/>
            <person name="Crous P."/>
            <person name="Grigoriev I."/>
        </authorList>
    </citation>
    <scope>NUCLEOTIDE SEQUENCE</scope>
    <source>
        <strain evidence="10">CBS 690.94</strain>
    </source>
</reference>
<gene>
    <name evidence="10" type="ORF">P171DRAFT_486527</name>
</gene>
<keyword evidence="6" id="KW-0378">Hydrolase</keyword>
<evidence type="ECO:0000313" key="11">
    <source>
        <dbReference type="Proteomes" id="UP000799764"/>
    </source>
</evidence>
<feature type="domain" description="USP" evidence="9">
    <location>
        <begin position="101"/>
        <end position="437"/>
    </location>
</feature>
<dbReference type="PANTHER" id="PTHR24006">
    <property type="entry name" value="UBIQUITIN CARBOXYL-TERMINAL HYDROLASE"/>
    <property type="match status" value="1"/>
</dbReference>
<dbReference type="EC" id="3.4.19.12" evidence="3"/>
<dbReference type="Pfam" id="PF00443">
    <property type="entry name" value="UCH"/>
    <property type="match status" value="1"/>
</dbReference>
<evidence type="ECO:0000256" key="7">
    <source>
        <dbReference type="ARBA" id="ARBA00022807"/>
    </source>
</evidence>